<reference evidence="1 2" key="1">
    <citation type="submission" date="2018-06" db="EMBL/GenBank/DDBJ databases">
        <authorList>
            <consortium name="Pathogen Informatics"/>
            <person name="Doyle S."/>
        </authorList>
    </citation>
    <scope>NUCLEOTIDE SEQUENCE [LARGE SCALE GENOMIC DNA]</scope>
    <source>
        <strain evidence="1 2">NCTC7582</strain>
    </source>
</reference>
<dbReference type="Proteomes" id="UP000251431">
    <property type="component" value="Unassembled WGS sequence"/>
</dbReference>
<evidence type="ECO:0000313" key="1">
    <source>
        <dbReference type="EMBL" id="SPU40714.1"/>
    </source>
</evidence>
<dbReference type="RefSeq" id="WP_112118952.1">
    <property type="nucleotide sequence ID" value="NZ_UAQE01000010.1"/>
</dbReference>
<proteinExistence type="predicted"/>
<name>A0A2X1AQJ3_9BACI</name>
<organism evidence="1 2">
    <name type="scientific">Lysinibacillus capsici</name>
    <dbReference type="NCBI Taxonomy" id="2115968"/>
    <lineage>
        <taxon>Bacteria</taxon>
        <taxon>Bacillati</taxon>
        <taxon>Bacillota</taxon>
        <taxon>Bacilli</taxon>
        <taxon>Bacillales</taxon>
        <taxon>Bacillaceae</taxon>
        <taxon>Lysinibacillus</taxon>
    </lineage>
</organism>
<protein>
    <submittedName>
        <fullName evidence="1">Uncharacterized protein</fullName>
    </submittedName>
</protein>
<sequence>MVISKESNESKFVLSIPIVELLLTDISSAIEIFNEELKWDTLMYFGNVRIVFDIDYGPQDTDFYHSKECQWYLKLVKELPEFLYFLDKVQLKEVGQAFEIYKPFDSDIKNYFLESIADLHYYYSAPVELVIEASKANPLSVI</sequence>
<dbReference type="EMBL" id="UAQE01000010">
    <property type="protein sequence ID" value="SPU40714.1"/>
    <property type="molecule type" value="Genomic_DNA"/>
</dbReference>
<evidence type="ECO:0000313" key="2">
    <source>
        <dbReference type="Proteomes" id="UP000251431"/>
    </source>
</evidence>
<dbReference type="AlphaFoldDB" id="A0A2X1AQJ3"/>
<gene>
    <name evidence="1" type="ORF">NCTC7582_05258</name>
</gene>
<accession>A0A2X1AQJ3</accession>